<protein>
    <recommendedName>
        <fullName evidence="2">CCHC-type domain-containing protein</fullName>
    </recommendedName>
</protein>
<sequence>ATEMARLVEQTKKQLGALQNTTPSIDQVASQQLEPLHNQPAICQVVNNSFKSLNKNNSNLGRNLIFQCRNCGNQHGPRQCPAFGKECLKCSKLNHFARYCRSESKTSMPGVS</sequence>
<dbReference type="EMBL" id="GECU01032721">
    <property type="protein sequence ID" value="JAS74985.1"/>
    <property type="molecule type" value="Transcribed_RNA"/>
</dbReference>
<dbReference type="SUPFAM" id="SSF57756">
    <property type="entry name" value="Retrovirus zinc finger-like domains"/>
    <property type="match status" value="1"/>
</dbReference>
<dbReference type="GO" id="GO:0003676">
    <property type="term" value="F:nucleic acid binding"/>
    <property type="evidence" value="ECO:0007669"/>
    <property type="project" value="InterPro"/>
</dbReference>
<dbReference type="Gene3D" id="4.10.60.10">
    <property type="entry name" value="Zinc finger, CCHC-type"/>
    <property type="match status" value="1"/>
</dbReference>
<gene>
    <name evidence="1" type="ORF">g.59425</name>
</gene>
<accession>A0A1B6HK78</accession>
<evidence type="ECO:0000313" key="1">
    <source>
        <dbReference type="EMBL" id="JAS74985.1"/>
    </source>
</evidence>
<proteinExistence type="predicted"/>
<evidence type="ECO:0008006" key="2">
    <source>
        <dbReference type="Google" id="ProtNLM"/>
    </source>
</evidence>
<feature type="non-terminal residue" evidence="1">
    <location>
        <position position="112"/>
    </location>
</feature>
<name>A0A1B6HK78_9HEMI</name>
<dbReference type="InterPro" id="IPR036875">
    <property type="entry name" value="Znf_CCHC_sf"/>
</dbReference>
<dbReference type="AlphaFoldDB" id="A0A1B6HK78"/>
<reference evidence="1" key="1">
    <citation type="submission" date="2015-11" db="EMBL/GenBank/DDBJ databases">
        <title>De novo transcriptome assembly of four potential Pierce s Disease insect vectors from Arizona vineyards.</title>
        <authorList>
            <person name="Tassone E.E."/>
        </authorList>
    </citation>
    <scope>NUCLEOTIDE SEQUENCE</scope>
</reference>
<organism evidence="1">
    <name type="scientific">Homalodisca liturata</name>
    <dbReference type="NCBI Taxonomy" id="320908"/>
    <lineage>
        <taxon>Eukaryota</taxon>
        <taxon>Metazoa</taxon>
        <taxon>Ecdysozoa</taxon>
        <taxon>Arthropoda</taxon>
        <taxon>Hexapoda</taxon>
        <taxon>Insecta</taxon>
        <taxon>Pterygota</taxon>
        <taxon>Neoptera</taxon>
        <taxon>Paraneoptera</taxon>
        <taxon>Hemiptera</taxon>
        <taxon>Auchenorrhyncha</taxon>
        <taxon>Membracoidea</taxon>
        <taxon>Cicadellidae</taxon>
        <taxon>Cicadellinae</taxon>
        <taxon>Proconiini</taxon>
        <taxon>Homalodisca</taxon>
    </lineage>
</organism>
<dbReference type="GO" id="GO:0008270">
    <property type="term" value="F:zinc ion binding"/>
    <property type="evidence" value="ECO:0007669"/>
    <property type="project" value="InterPro"/>
</dbReference>
<feature type="non-terminal residue" evidence="1">
    <location>
        <position position="1"/>
    </location>
</feature>